<dbReference type="AlphaFoldDB" id="A0A3P7R690"/>
<proteinExistence type="predicted"/>
<keyword evidence="3" id="KW-1185">Reference proteome</keyword>
<dbReference type="Proteomes" id="UP000281553">
    <property type="component" value="Unassembled WGS sequence"/>
</dbReference>
<dbReference type="InterPro" id="IPR000477">
    <property type="entry name" value="RT_dom"/>
</dbReference>
<dbReference type="PROSITE" id="PS50878">
    <property type="entry name" value="RT_POL"/>
    <property type="match status" value="1"/>
</dbReference>
<feature type="domain" description="Reverse transcriptase" evidence="1">
    <location>
        <begin position="1"/>
        <end position="144"/>
    </location>
</feature>
<name>A0A3P7R690_DIBLA</name>
<organism evidence="2 3">
    <name type="scientific">Dibothriocephalus latus</name>
    <name type="common">Fish tapeworm</name>
    <name type="synonym">Diphyllobothrium latum</name>
    <dbReference type="NCBI Taxonomy" id="60516"/>
    <lineage>
        <taxon>Eukaryota</taxon>
        <taxon>Metazoa</taxon>
        <taxon>Spiralia</taxon>
        <taxon>Lophotrochozoa</taxon>
        <taxon>Platyhelminthes</taxon>
        <taxon>Cestoda</taxon>
        <taxon>Eucestoda</taxon>
        <taxon>Diphyllobothriidea</taxon>
        <taxon>Diphyllobothriidae</taxon>
        <taxon>Dibothriocephalus</taxon>
    </lineage>
</organism>
<sequence>MSESQCGFRRHRGTTDTTFVARQLQEKFQEMRTHLYTTFVHLTKAFGTVNRAGLWKVMQKFGCSEHITHMVHQLHDAMVACVTDDGMVSEAFAVTSGMKQGCVFAPTLLSLMFSAMLMDAYRDERSGIRISCRTDGRLFNIRYM</sequence>
<dbReference type="PANTHER" id="PTHR47027">
    <property type="entry name" value="REVERSE TRANSCRIPTASE DOMAIN-CONTAINING PROTEIN"/>
    <property type="match status" value="1"/>
</dbReference>
<dbReference type="OrthoDB" id="6242611at2759"/>
<dbReference type="EMBL" id="UYRU01095317">
    <property type="protein sequence ID" value="VDN39382.1"/>
    <property type="molecule type" value="Genomic_DNA"/>
</dbReference>
<evidence type="ECO:0000313" key="2">
    <source>
        <dbReference type="EMBL" id="VDN39382.1"/>
    </source>
</evidence>
<evidence type="ECO:0000313" key="3">
    <source>
        <dbReference type="Proteomes" id="UP000281553"/>
    </source>
</evidence>
<accession>A0A3P7R690</accession>
<dbReference type="PANTHER" id="PTHR47027:SF26">
    <property type="entry name" value="REVERSE TRANSCRIPTASE DOMAIN-CONTAINING PROTEIN"/>
    <property type="match status" value="1"/>
</dbReference>
<protein>
    <recommendedName>
        <fullName evidence="1">Reverse transcriptase domain-containing protein</fullName>
    </recommendedName>
</protein>
<evidence type="ECO:0000259" key="1">
    <source>
        <dbReference type="PROSITE" id="PS50878"/>
    </source>
</evidence>
<reference evidence="2 3" key="1">
    <citation type="submission" date="2018-11" db="EMBL/GenBank/DDBJ databases">
        <authorList>
            <consortium name="Pathogen Informatics"/>
        </authorList>
    </citation>
    <scope>NUCLEOTIDE SEQUENCE [LARGE SCALE GENOMIC DNA]</scope>
</reference>
<gene>
    <name evidence="2" type="ORF">DILT_LOCUS17852</name>
</gene>
<dbReference type="Pfam" id="PF00078">
    <property type="entry name" value="RVT_1"/>
    <property type="match status" value="1"/>
</dbReference>